<protein>
    <submittedName>
        <fullName evidence="2">Uncharacterized protein</fullName>
    </submittedName>
</protein>
<evidence type="ECO:0000256" key="1">
    <source>
        <dbReference type="SAM" id="MobiDB-lite"/>
    </source>
</evidence>
<sequence>MIPRRSATAGARPPDLGAAGENARQNDTPHSADDCWALRAPGRTAAQNKPSSYEEERTRPGEARSAWAPPPRAHQGRPPRPPAKRFMIGAAYWSGSAESAIALPLPTFAHQYRVAKLRARRQIKPKLFKLGTGKELKDYGSARDARLRPNPPIEHWQRPASGMAPLFLASAGSEKPRGITEPRATLYILSQGPFICNLPRFSF</sequence>
<comment type="caution">
    <text evidence="2">The sequence shown here is derived from an EMBL/GenBank/DDBJ whole genome shotgun (WGS) entry which is preliminary data.</text>
</comment>
<feature type="region of interest" description="Disordered" evidence="1">
    <location>
        <begin position="1"/>
        <end position="83"/>
    </location>
</feature>
<reference evidence="2 3" key="1">
    <citation type="journal article" date="2018" name="BMC Genomics">
        <title>Genomic comparison of Trypanosoma conorhini and Trypanosoma rangeli to Trypanosoma cruzi strains of high and low virulence.</title>
        <authorList>
            <person name="Bradwell K.R."/>
            <person name="Koparde V.N."/>
            <person name="Matveyev A.V."/>
            <person name="Serrano M.G."/>
            <person name="Alves J.M."/>
            <person name="Parikh H."/>
            <person name="Huang B."/>
            <person name="Lee V."/>
            <person name="Espinosa-Alvarez O."/>
            <person name="Ortiz P.A."/>
            <person name="Costa-Martins A.G."/>
            <person name="Teixeira M.M."/>
            <person name="Buck G.A."/>
        </authorList>
    </citation>
    <scope>NUCLEOTIDE SEQUENCE [LARGE SCALE GENOMIC DNA]</scope>
    <source>
        <strain evidence="2 3">AM80</strain>
    </source>
</reference>
<proteinExistence type="predicted"/>
<gene>
    <name evidence="2" type="ORF">TraAM80_09052</name>
</gene>
<dbReference type="EMBL" id="MKGL01000509">
    <property type="protein sequence ID" value="RNE97930.1"/>
    <property type="molecule type" value="Genomic_DNA"/>
</dbReference>
<accession>A0A422MXM5</accession>
<evidence type="ECO:0000313" key="2">
    <source>
        <dbReference type="EMBL" id="RNE97930.1"/>
    </source>
</evidence>
<dbReference type="RefSeq" id="XP_029234374.1">
    <property type="nucleotide sequence ID" value="XM_029385758.1"/>
</dbReference>
<dbReference type="AlphaFoldDB" id="A0A422MXM5"/>
<dbReference type="GeneID" id="40332985"/>
<keyword evidence="3" id="KW-1185">Reference proteome</keyword>
<organism evidence="2 3">
    <name type="scientific">Trypanosoma rangeli</name>
    <dbReference type="NCBI Taxonomy" id="5698"/>
    <lineage>
        <taxon>Eukaryota</taxon>
        <taxon>Discoba</taxon>
        <taxon>Euglenozoa</taxon>
        <taxon>Kinetoplastea</taxon>
        <taxon>Metakinetoplastina</taxon>
        <taxon>Trypanosomatida</taxon>
        <taxon>Trypanosomatidae</taxon>
        <taxon>Trypanosoma</taxon>
        <taxon>Herpetosoma</taxon>
    </lineage>
</organism>
<dbReference type="Proteomes" id="UP000283634">
    <property type="component" value="Unassembled WGS sequence"/>
</dbReference>
<name>A0A422MXM5_TRYRA</name>
<evidence type="ECO:0000313" key="3">
    <source>
        <dbReference type="Proteomes" id="UP000283634"/>
    </source>
</evidence>
<feature type="compositionally biased region" description="Basic and acidic residues" evidence="1">
    <location>
        <begin position="52"/>
        <end position="62"/>
    </location>
</feature>